<protein>
    <recommendedName>
        <fullName evidence="4">Organic solvent tolerance-like N-terminal domain-containing protein</fullName>
    </recommendedName>
</protein>
<dbReference type="AlphaFoldDB" id="A0A1Y1QHI0"/>
<feature type="signal peptide" evidence="1">
    <location>
        <begin position="1"/>
        <end position="20"/>
    </location>
</feature>
<reference evidence="2 3" key="1">
    <citation type="submission" date="2017-01" db="EMBL/GenBank/DDBJ databases">
        <title>Novel large sulfur bacteria in the metagenomes of groundwater-fed chemosynthetic microbial mats in the Lake Huron basin.</title>
        <authorList>
            <person name="Sharrar A.M."/>
            <person name="Flood B.E."/>
            <person name="Bailey J.V."/>
            <person name="Jones D.S."/>
            <person name="Biddanda B."/>
            <person name="Ruberg S.A."/>
            <person name="Marcus D.N."/>
            <person name="Dick G.J."/>
        </authorList>
    </citation>
    <scope>NUCLEOTIDE SEQUENCE [LARGE SCALE GENOMIC DNA]</scope>
    <source>
        <strain evidence="2">A8</strain>
    </source>
</reference>
<accession>A0A1Y1QHI0</accession>
<dbReference type="EMBL" id="MTEJ01000278">
    <property type="protein sequence ID" value="OQX05671.1"/>
    <property type="molecule type" value="Genomic_DNA"/>
</dbReference>
<dbReference type="Proteomes" id="UP000192491">
    <property type="component" value="Unassembled WGS sequence"/>
</dbReference>
<evidence type="ECO:0008006" key="4">
    <source>
        <dbReference type="Google" id="ProtNLM"/>
    </source>
</evidence>
<evidence type="ECO:0000256" key="1">
    <source>
        <dbReference type="SAM" id="SignalP"/>
    </source>
</evidence>
<evidence type="ECO:0000313" key="3">
    <source>
        <dbReference type="Proteomes" id="UP000192491"/>
    </source>
</evidence>
<proteinExistence type="predicted"/>
<organism evidence="2 3">
    <name type="scientific">Thiothrix lacustris</name>
    <dbReference type="NCBI Taxonomy" id="525917"/>
    <lineage>
        <taxon>Bacteria</taxon>
        <taxon>Pseudomonadati</taxon>
        <taxon>Pseudomonadota</taxon>
        <taxon>Gammaproteobacteria</taxon>
        <taxon>Thiotrichales</taxon>
        <taxon>Thiotrichaceae</taxon>
        <taxon>Thiothrix</taxon>
    </lineage>
</organism>
<sequence length="96" mass="10451">MKRIAALSAALVFSSASAFATDVDIDMLVHDVEIYQAQDGTDLTQRAVISHVNDQFDGRAKIYVHNSKIYQKQQGQNGTQSATIATICDCDTTNAK</sequence>
<gene>
    <name evidence="2" type="ORF">BWK73_32990</name>
</gene>
<keyword evidence="1" id="KW-0732">Signal</keyword>
<evidence type="ECO:0000313" key="2">
    <source>
        <dbReference type="EMBL" id="OQX05671.1"/>
    </source>
</evidence>
<comment type="caution">
    <text evidence="2">The sequence shown here is derived from an EMBL/GenBank/DDBJ whole genome shotgun (WGS) entry which is preliminary data.</text>
</comment>
<feature type="chain" id="PRO_5012756329" description="Organic solvent tolerance-like N-terminal domain-containing protein" evidence="1">
    <location>
        <begin position="21"/>
        <end position="96"/>
    </location>
</feature>
<name>A0A1Y1QHI0_9GAMM</name>